<proteinExistence type="predicted"/>
<sequence length="39" mass="4593">DAGEEPPYLQVFEPNLDVLTKNLRIKTSYFFKLPFSVYI</sequence>
<accession>X1IQ94</accession>
<name>X1IQ94_9ZZZZ</name>
<comment type="caution">
    <text evidence="1">The sequence shown here is derived from an EMBL/GenBank/DDBJ whole genome shotgun (WGS) entry which is preliminary data.</text>
</comment>
<organism evidence="1">
    <name type="scientific">marine sediment metagenome</name>
    <dbReference type="NCBI Taxonomy" id="412755"/>
    <lineage>
        <taxon>unclassified sequences</taxon>
        <taxon>metagenomes</taxon>
        <taxon>ecological metagenomes</taxon>
    </lineage>
</organism>
<reference evidence="1" key="1">
    <citation type="journal article" date="2014" name="Front. Microbiol.">
        <title>High frequency of phylogenetically diverse reductive dehalogenase-homologous genes in deep subseafloor sedimentary metagenomes.</title>
        <authorList>
            <person name="Kawai M."/>
            <person name="Futagami T."/>
            <person name="Toyoda A."/>
            <person name="Takaki Y."/>
            <person name="Nishi S."/>
            <person name="Hori S."/>
            <person name="Arai W."/>
            <person name="Tsubouchi T."/>
            <person name="Morono Y."/>
            <person name="Uchiyama I."/>
            <person name="Ito T."/>
            <person name="Fujiyama A."/>
            <person name="Inagaki F."/>
            <person name="Takami H."/>
        </authorList>
    </citation>
    <scope>NUCLEOTIDE SEQUENCE</scope>
    <source>
        <strain evidence="1">Expedition CK06-06</strain>
    </source>
</reference>
<protein>
    <submittedName>
        <fullName evidence="1">Uncharacterized protein</fullName>
    </submittedName>
</protein>
<gene>
    <name evidence="1" type="ORF">S03H2_45099</name>
</gene>
<dbReference type="AlphaFoldDB" id="X1IQ94"/>
<feature type="non-terminal residue" evidence="1">
    <location>
        <position position="1"/>
    </location>
</feature>
<evidence type="ECO:0000313" key="1">
    <source>
        <dbReference type="EMBL" id="GAH68289.1"/>
    </source>
</evidence>
<dbReference type="EMBL" id="BARU01028233">
    <property type="protein sequence ID" value="GAH68289.1"/>
    <property type="molecule type" value="Genomic_DNA"/>
</dbReference>